<keyword evidence="1" id="KW-0472">Membrane</keyword>
<proteinExistence type="predicted"/>
<dbReference type="PANTHER" id="PTHR38468:SF1">
    <property type="entry name" value="SLL0939 PROTEIN"/>
    <property type="match status" value="1"/>
</dbReference>
<dbReference type="Proteomes" id="UP001499854">
    <property type="component" value="Unassembled WGS sequence"/>
</dbReference>
<feature type="transmembrane region" description="Helical" evidence="1">
    <location>
        <begin position="16"/>
        <end position="37"/>
    </location>
</feature>
<accession>A0ABN2QY57</accession>
<evidence type="ECO:0000256" key="1">
    <source>
        <dbReference type="SAM" id="Phobius"/>
    </source>
</evidence>
<name>A0ABN2QY57_9ACTN</name>
<reference evidence="2 3" key="1">
    <citation type="journal article" date="2019" name="Int. J. Syst. Evol. Microbiol.">
        <title>The Global Catalogue of Microorganisms (GCM) 10K type strain sequencing project: providing services to taxonomists for standard genome sequencing and annotation.</title>
        <authorList>
            <consortium name="The Broad Institute Genomics Platform"/>
            <consortium name="The Broad Institute Genome Sequencing Center for Infectious Disease"/>
            <person name="Wu L."/>
            <person name="Ma J."/>
        </authorList>
    </citation>
    <scope>NUCLEOTIDE SEQUENCE [LARGE SCALE GENOMIC DNA]</scope>
    <source>
        <strain evidence="2 3">JCM 16013</strain>
    </source>
</reference>
<keyword evidence="1" id="KW-0812">Transmembrane</keyword>
<dbReference type="PANTHER" id="PTHR38468">
    <property type="entry name" value="SLL0939 PROTEIN"/>
    <property type="match status" value="1"/>
</dbReference>
<dbReference type="InterPro" id="IPR012427">
    <property type="entry name" value="DUF1622"/>
</dbReference>
<dbReference type="EMBL" id="BAAAQM010000006">
    <property type="protein sequence ID" value="GAA1960164.1"/>
    <property type="molecule type" value="Genomic_DNA"/>
</dbReference>
<comment type="caution">
    <text evidence="2">The sequence shown here is derived from an EMBL/GenBank/DDBJ whole genome shotgun (WGS) entry which is preliminary data.</text>
</comment>
<organism evidence="2 3">
    <name type="scientific">Catenulispora subtropica</name>
    <dbReference type="NCBI Taxonomy" id="450798"/>
    <lineage>
        <taxon>Bacteria</taxon>
        <taxon>Bacillati</taxon>
        <taxon>Actinomycetota</taxon>
        <taxon>Actinomycetes</taxon>
        <taxon>Catenulisporales</taxon>
        <taxon>Catenulisporaceae</taxon>
        <taxon>Catenulispora</taxon>
    </lineage>
</organism>
<keyword evidence="3" id="KW-1185">Reference proteome</keyword>
<feature type="transmembrane region" description="Helical" evidence="1">
    <location>
        <begin position="83"/>
        <end position="102"/>
    </location>
</feature>
<dbReference type="RefSeq" id="WP_344656265.1">
    <property type="nucleotide sequence ID" value="NZ_BAAAQM010000006.1"/>
</dbReference>
<keyword evidence="1" id="KW-1133">Transmembrane helix</keyword>
<gene>
    <name evidence="2" type="ORF">GCM10009838_15730</name>
</gene>
<feature type="transmembrane region" description="Helical" evidence="1">
    <location>
        <begin position="49"/>
        <end position="71"/>
    </location>
</feature>
<protein>
    <submittedName>
        <fullName evidence="2">DUF1622 domain-containing protein</fullName>
    </submittedName>
</protein>
<evidence type="ECO:0000313" key="3">
    <source>
        <dbReference type="Proteomes" id="UP001499854"/>
    </source>
</evidence>
<sequence>MTFTEFMEHLAQGFELAGAAVLAVGLVAGLVLAAVTWRRTSDGGRAYRLLRGFFGGALLLSLEILVAADLLRTVAVTPTLEGVGVLGIIVLIRTFLSFSLEIEIEGVVPWRRALTSGATVARRSMAQAGPGDDHGDPP</sequence>
<dbReference type="Pfam" id="PF07784">
    <property type="entry name" value="DUF1622"/>
    <property type="match status" value="1"/>
</dbReference>
<evidence type="ECO:0000313" key="2">
    <source>
        <dbReference type="EMBL" id="GAA1960164.1"/>
    </source>
</evidence>